<dbReference type="EMBL" id="KZ678135">
    <property type="protein sequence ID" value="PSN66765.1"/>
    <property type="molecule type" value="Genomic_DNA"/>
</dbReference>
<gene>
    <name evidence="9" type="ORF">BS50DRAFT_573572</name>
</gene>
<proteinExistence type="inferred from homology"/>
<evidence type="ECO:0000256" key="2">
    <source>
        <dbReference type="ARBA" id="ARBA00010617"/>
    </source>
</evidence>
<comment type="cofactor">
    <cofactor evidence="1 8">
        <name>heme</name>
        <dbReference type="ChEBI" id="CHEBI:30413"/>
    </cofactor>
</comment>
<keyword evidence="7" id="KW-0503">Monooxygenase</keyword>
<keyword evidence="6 8" id="KW-0408">Iron</keyword>
<dbReference type="GO" id="GO:0016705">
    <property type="term" value="F:oxidoreductase activity, acting on paired donors, with incorporation or reduction of molecular oxygen"/>
    <property type="evidence" value="ECO:0007669"/>
    <property type="project" value="InterPro"/>
</dbReference>
<keyword evidence="3 8" id="KW-0349">Heme</keyword>
<feature type="binding site" description="axial binding residue" evidence="8">
    <location>
        <position position="355"/>
    </location>
    <ligand>
        <name>heme</name>
        <dbReference type="ChEBI" id="CHEBI:30413"/>
    </ligand>
    <ligandPart>
        <name>Fe</name>
        <dbReference type="ChEBI" id="CHEBI:18248"/>
    </ligandPart>
</feature>
<organism evidence="9 10">
    <name type="scientific">Corynespora cassiicola Philippines</name>
    <dbReference type="NCBI Taxonomy" id="1448308"/>
    <lineage>
        <taxon>Eukaryota</taxon>
        <taxon>Fungi</taxon>
        <taxon>Dikarya</taxon>
        <taxon>Ascomycota</taxon>
        <taxon>Pezizomycotina</taxon>
        <taxon>Dothideomycetes</taxon>
        <taxon>Pleosporomycetidae</taxon>
        <taxon>Pleosporales</taxon>
        <taxon>Corynesporascaceae</taxon>
        <taxon>Corynespora</taxon>
    </lineage>
</organism>
<evidence type="ECO:0000256" key="7">
    <source>
        <dbReference type="ARBA" id="ARBA00023033"/>
    </source>
</evidence>
<evidence type="ECO:0000313" key="10">
    <source>
        <dbReference type="Proteomes" id="UP000240883"/>
    </source>
</evidence>
<dbReference type="Gene3D" id="1.10.630.10">
    <property type="entry name" value="Cytochrome P450"/>
    <property type="match status" value="1"/>
</dbReference>
<dbReference type="InterPro" id="IPR002401">
    <property type="entry name" value="Cyt_P450_E_grp-I"/>
</dbReference>
<keyword evidence="5" id="KW-0560">Oxidoreductase</keyword>
<sequence length="387" mass="43072">MSSARSPYLRSEWYDAMRLDPYIDNLLSERSISVHDARRAKMSLGYSGKENPFLEPDIDACIGALVALIRRKYLSAGDAVRPADVGRMAHFLTLDIITKVAYGEAFGFIEGDRDVHEYIRTSEEVVGWITLFAVVPAAQRFINRGWVRRNFGPGPGDKKGIGKLMGVAEKVVAERFGPDAKVKADMLGAFVRNGIPKRQIQAEVLLQIVAGSDTTATAIRATMLYLASNHRAMTKLRKEIDEAESEGRISHPISNAQAKKLPYLQAVIKEGLRIHPPFTGLVMKEVPPQGDTIEGQFVPGGTKVGLSLWAMMRDPMFGEDVEVFRPERWIEADGERYTKMEQTVELVFGYGRWVCLGKTVALIELNKVFVEVSKETVQVVAVDINTK</sequence>
<evidence type="ECO:0000256" key="5">
    <source>
        <dbReference type="ARBA" id="ARBA00023002"/>
    </source>
</evidence>
<evidence type="ECO:0000256" key="4">
    <source>
        <dbReference type="ARBA" id="ARBA00022723"/>
    </source>
</evidence>
<dbReference type="PRINTS" id="PR00463">
    <property type="entry name" value="EP450I"/>
</dbReference>
<dbReference type="AlphaFoldDB" id="A0A2T2NMX0"/>
<dbReference type="CDD" id="cd11060">
    <property type="entry name" value="CYP57A1-like"/>
    <property type="match status" value="1"/>
</dbReference>
<accession>A0A2T2NMX0</accession>
<dbReference type="OrthoDB" id="3934656at2759"/>
<comment type="similarity">
    <text evidence="2">Belongs to the cytochrome P450 family.</text>
</comment>
<dbReference type="GO" id="GO:0005506">
    <property type="term" value="F:iron ion binding"/>
    <property type="evidence" value="ECO:0007669"/>
    <property type="project" value="InterPro"/>
</dbReference>
<dbReference type="SUPFAM" id="SSF48264">
    <property type="entry name" value="Cytochrome P450"/>
    <property type="match status" value="1"/>
</dbReference>
<name>A0A2T2NMX0_CORCC</name>
<dbReference type="InterPro" id="IPR001128">
    <property type="entry name" value="Cyt_P450"/>
</dbReference>
<reference evidence="9 10" key="1">
    <citation type="journal article" date="2018" name="Front. Microbiol.">
        <title>Genome-Wide Analysis of Corynespora cassiicola Leaf Fall Disease Putative Effectors.</title>
        <authorList>
            <person name="Lopez D."/>
            <person name="Ribeiro S."/>
            <person name="Label P."/>
            <person name="Fumanal B."/>
            <person name="Venisse J.S."/>
            <person name="Kohler A."/>
            <person name="de Oliveira R.R."/>
            <person name="Labutti K."/>
            <person name="Lipzen A."/>
            <person name="Lail K."/>
            <person name="Bauer D."/>
            <person name="Ohm R.A."/>
            <person name="Barry K.W."/>
            <person name="Spatafora J."/>
            <person name="Grigoriev I.V."/>
            <person name="Martin F.M."/>
            <person name="Pujade-Renaud V."/>
        </authorList>
    </citation>
    <scope>NUCLEOTIDE SEQUENCE [LARGE SCALE GENOMIC DNA]</scope>
    <source>
        <strain evidence="9 10">Philippines</strain>
    </source>
</reference>
<evidence type="ECO:0000256" key="6">
    <source>
        <dbReference type="ARBA" id="ARBA00023004"/>
    </source>
</evidence>
<keyword evidence="4 8" id="KW-0479">Metal-binding</keyword>
<dbReference type="PANTHER" id="PTHR24305">
    <property type="entry name" value="CYTOCHROME P450"/>
    <property type="match status" value="1"/>
</dbReference>
<dbReference type="PRINTS" id="PR00385">
    <property type="entry name" value="P450"/>
</dbReference>
<evidence type="ECO:0000256" key="8">
    <source>
        <dbReference type="PIRSR" id="PIRSR602401-1"/>
    </source>
</evidence>
<dbReference type="PANTHER" id="PTHR24305:SF77">
    <property type="entry name" value="CYTOCHROME P450 MONOOXYGENASE"/>
    <property type="match status" value="1"/>
</dbReference>
<dbReference type="Proteomes" id="UP000240883">
    <property type="component" value="Unassembled WGS sequence"/>
</dbReference>
<dbReference type="InterPro" id="IPR036396">
    <property type="entry name" value="Cyt_P450_sf"/>
</dbReference>
<protein>
    <submittedName>
        <fullName evidence="9">Cytochrome P450</fullName>
    </submittedName>
</protein>
<dbReference type="GO" id="GO:0004497">
    <property type="term" value="F:monooxygenase activity"/>
    <property type="evidence" value="ECO:0007669"/>
    <property type="project" value="UniProtKB-KW"/>
</dbReference>
<dbReference type="Pfam" id="PF00067">
    <property type="entry name" value="p450"/>
    <property type="match status" value="1"/>
</dbReference>
<keyword evidence="10" id="KW-1185">Reference proteome</keyword>
<evidence type="ECO:0000313" key="9">
    <source>
        <dbReference type="EMBL" id="PSN66765.1"/>
    </source>
</evidence>
<dbReference type="GO" id="GO:0020037">
    <property type="term" value="F:heme binding"/>
    <property type="evidence" value="ECO:0007669"/>
    <property type="project" value="InterPro"/>
</dbReference>
<evidence type="ECO:0000256" key="3">
    <source>
        <dbReference type="ARBA" id="ARBA00022617"/>
    </source>
</evidence>
<dbReference type="InterPro" id="IPR050121">
    <property type="entry name" value="Cytochrome_P450_monoxygenase"/>
</dbReference>
<evidence type="ECO:0000256" key="1">
    <source>
        <dbReference type="ARBA" id="ARBA00001971"/>
    </source>
</evidence>
<dbReference type="STRING" id="1448308.A0A2T2NMX0"/>